<evidence type="ECO:0000313" key="3">
    <source>
        <dbReference type="EMBL" id="GBQ88879.1"/>
    </source>
</evidence>
<keyword evidence="2" id="KW-0732">Signal</keyword>
<name>A0ABQ0Q307_9PROT</name>
<dbReference type="EMBL" id="BAPV01000012">
    <property type="protein sequence ID" value="GBQ88879.1"/>
    <property type="molecule type" value="Genomic_DNA"/>
</dbReference>
<feature type="chain" id="PRO_5045754571" evidence="2">
    <location>
        <begin position="19"/>
        <end position="551"/>
    </location>
</feature>
<feature type="compositionally biased region" description="Low complexity" evidence="1">
    <location>
        <begin position="529"/>
        <end position="551"/>
    </location>
</feature>
<gene>
    <name evidence="3" type="ORF">AA0535_1650</name>
</gene>
<feature type="signal peptide" evidence="2">
    <location>
        <begin position="1"/>
        <end position="18"/>
    </location>
</feature>
<evidence type="ECO:0000313" key="4">
    <source>
        <dbReference type="Proteomes" id="UP001062776"/>
    </source>
</evidence>
<accession>A0ABQ0Q307</accession>
<comment type="caution">
    <text evidence="3">The sequence shown here is derived from an EMBL/GenBank/DDBJ whole genome shotgun (WGS) entry which is preliminary data.</text>
</comment>
<dbReference type="RefSeq" id="WP_264815504.1">
    <property type="nucleotide sequence ID" value="NZ_BAPV01000012.1"/>
</dbReference>
<dbReference type="Proteomes" id="UP001062776">
    <property type="component" value="Unassembled WGS sequence"/>
</dbReference>
<feature type="region of interest" description="Disordered" evidence="1">
    <location>
        <begin position="527"/>
        <end position="551"/>
    </location>
</feature>
<proteinExistence type="predicted"/>
<evidence type="ECO:0000256" key="1">
    <source>
        <dbReference type="SAM" id="MobiDB-lite"/>
    </source>
</evidence>
<keyword evidence="4" id="KW-1185">Reference proteome</keyword>
<organism evidence="3 4">
    <name type="scientific">Asaia krungthepensis NRIC 0535</name>
    <dbReference type="NCBI Taxonomy" id="1307925"/>
    <lineage>
        <taxon>Bacteria</taxon>
        <taxon>Pseudomonadati</taxon>
        <taxon>Pseudomonadota</taxon>
        <taxon>Alphaproteobacteria</taxon>
        <taxon>Acetobacterales</taxon>
        <taxon>Acetobacteraceae</taxon>
        <taxon>Asaia</taxon>
    </lineage>
</organism>
<evidence type="ECO:0000256" key="2">
    <source>
        <dbReference type="SAM" id="SignalP"/>
    </source>
</evidence>
<feature type="region of interest" description="Disordered" evidence="1">
    <location>
        <begin position="17"/>
        <end position="36"/>
    </location>
</feature>
<sequence length="551" mass="55549">MKRILLTMLAVMASPAMASPSNSTPEWKSYQQTGNPADIVSSPQVAAVLGAKIDATDGQAQNLQIQGGTQTVTPAAGDNSNNIANTGYTDRAVANLLSVVQAGFLANTGGTVSGATTFQQPVTFTGGGTQAVTPAASDSSNNIANTSFVGRAVTNAFSTIKANPALIGFQAVFSQNITVCASGCQFSDFTAAYNAAVLQAHLMYGNNFVEIDVGNGTYNINHNFSTSDPATARVHIVGNTSDPTQVVLNFTGTKGTNFTAFLANDGGIYGYMNGFTVTQPADGSGAMASTDSAGRHLWNANSYGAGFGAYGGGSTIVLGPQMIVRNFYYSLVADNNGFVDVPNGSGVYLYDAGDVNAMARGGGTIVCLGCHASGASDYTNPSVAILGSSFDAERGGTLYIDGSTSAKTLEAGLLALSGGAAWAHNMAISSPVGTGPGALISGNSAVELGGSSITGFSIGVNAQYGFADISGTTLSNNSQAGVVADGGVVTGSNATIQNNTQYGVQALHQGRVTLFASYKNMSGNGTNFSAAPAGTTSGSGSSYTASSIDVQ</sequence>
<reference evidence="3" key="1">
    <citation type="submission" date="2013-04" db="EMBL/GenBank/DDBJ databases">
        <title>The genome sequencing project of 58 acetic acid bacteria.</title>
        <authorList>
            <person name="Okamoto-Kainuma A."/>
            <person name="Ishikawa M."/>
            <person name="Umino S."/>
            <person name="Koizumi Y."/>
            <person name="Shiwa Y."/>
            <person name="Yoshikawa H."/>
            <person name="Matsutani M."/>
            <person name="Matsushita K."/>
        </authorList>
    </citation>
    <scope>NUCLEOTIDE SEQUENCE</scope>
    <source>
        <strain evidence="3">NRIC 0535</strain>
    </source>
</reference>
<protein>
    <submittedName>
        <fullName evidence="3">Uncharacterized protein</fullName>
    </submittedName>
</protein>